<dbReference type="Pfam" id="PF00335">
    <property type="entry name" value="Tetraspanin"/>
    <property type="match status" value="1"/>
</dbReference>
<dbReference type="Proteomes" id="UP001195483">
    <property type="component" value="Unassembled WGS sequence"/>
</dbReference>
<feature type="non-terminal residue" evidence="7">
    <location>
        <position position="1"/>
    </location>
</feature>
<dbReference type="SUPFAM" id="SSF48652">
    <property type="entry name" value="Tetraspanin"/>
    <property type="match status" value="1"/>
</dbReference>
<reference evidence="7" key="3">
    <citation type="submission" date="2023-05" db="EMBL/GenBank/DDBJ databases">
        <authorList>
            <person name="Smith C.H."/>
        </authorList>
    </citation>
    <scope>NUCLEOTIDE SEQUENCE</scope>
    <source>
        <strain evidence="7">CHS0354</strain>
        <tissue evidence="7">Mantle</tissue>
    </source>
</reference>
<dbReference type="Gene3D" id="1.10.1450.10">
    <property type="entry name" value="Tetraspanin"/>
    <property type="match status" value="1"/>
</dbReference>
<protein>
    <recommendedName>
        <fullName evidence="9">Tetraspanin</fullName>
    </recommendedName>
</protein>
<evidence type="ECO:0000313" key="8">
    <source>
        <dbReference type="Proteomes" id="UP001195483"/>
    </source>
</evidence>
<keyword evidence="4 6" id="KW-0472">Membrane</keyword>
<feature type="transmembrane region" description="Helical" evidence="6">
    <location>
        <begin position="361"/>
        <end position="385"/>
    </location>
</feature>
<proteinExistence type="predicted"/>
<dbReference type="InterPro" id="IPR008952">
    <property type="entry name" value="Tetraspanin_EC2_sf"/>
</dbReference>
<dbReference type="PANTHER" id="PTHR19282">
    <property type="entry name" value="TETRASPANIN"/>
    <property type="match status" value="1"/>
</dbReference>
<evidence type="ECO:0000256" key="6">
    <source>
        <dbReference type="SAM" id="Phobius"/>
    </source>
</evidence>
<evidence type="ECO:0000256" key="5">
    <source>
        <dbReference type="SAM" id="MobiDB-lite"/>
    </source>
</evidence>
<dbReference type="AlphaFoldDB" id="A0AAE0S8T0"/>
<evidence type="ECO:0008006" key="9">
    <source>
        <dbReference type="Google" id="ProtNLM"/>
    </source>
</evidence>
<feature type="region of interest" description="Disordered" evidence="5">
    <location>
        <begin position="238"/>
        <end position="261"/>
    </location>
</feature>
<evidence type="ECO:0000256" key="1">
    <source>
        <dbReference type="ARBA" id="ARBA00004141"/>
    </source>
</evidence>
<reference evidence="7" key="1">
    <citation type="journal article" date="2021" name="Genome Biol. Evol.">
        <title>A High-Quality Reference Genome for a Parasitic Bivalve with Doubly Uniparental Inheritance (Bivalvia: Unionida).</title>
        <authorList>
            <person name="Smith C.H."/>
        </authorList>
    </citation>
    <scope>NUCLEOTIDE SEQUENCE</scope>
    <source>
        <strain evidence="7">CHS0354</strain>
    </source>
</reference>
<comment type="subcellular location">
    <subcellularLocation>
        <location evidence="1">Membrane</location>
        <topology evidence="1">Multi-pass membrane protein</topology>
    </subcellularLocation>
</comment>
<evidence type="ECO:0000256" key="3">
    <source>
        <dbReference type="ARBA" id="ARBA00022989"/>
    </source>
</evidence>
<name>A0AAE0S8T0_9BIVA</name>
<feature type="transmembrane region" description="Helical" evidence="6">
    <location>
        <begin position="324"/>
        <end position="349"/>
    </location>
</feature>
<evidence type="ECO:0000313" key="7">
    <source>
        <dbReference type="EMBL" id="KAK3587480.1"/>
    </source>
</evidence>
<dbReference type="PANTHER" id="PTHR19282:SF477">
    <property type="entry name" value="TETRASPANIN"/>
    <property type="match status" value="1"/>
</dbReference>
<evidence type="ECO:0000256" key="2">
    <source>
        <dbReference type="ARBA" id="ARBA00022692"/>
    </source>
</evidence>
<keyword evidence="3 6" id="KW-1133">Transmembrane helix</keyword>
<gene>
    <name evidence="7" type="ORF">CHS0354_003618</name>
</gene>
<sequence>ICLIFPTCVFQAVVTRIYVRYTNGIMSLKDHERNGIETPAKEATSLIENKNYDETGTSPNLKFTAEGLCQSECFSPEIMMNRVRHDSDGRFHNCQDIHSSGQCFSPQGNMSDIGAANGSCSLRNTDLAENRPSGTSESIPNENCQDASIEIEANITTEQHQGQRQVLHIIIGGRTVTVDDSETSDLEDNVCSSFSTNSDAFQENTNMDPNFSSRGQMRVTWSCSDEIISNNSISYSDASDLSERSTQNDAEPGEQSKLIPTLTDLEDIGSSSLSCDSDIDSNNKKRDSQHSVGSPLELLRRQFTFRSKEDQIVTRRMIQICIKYSLFLFNFFSLVGACLSIGVGLWILIDMGKIVTDSTHFFMDPALLICIVGGITFIVAFLGCLGAIRENLILLKIFFYVLSVIFVGEMTLGVVIFVLFTVPEARVNLSMTPEKVLRSGIIRYMDDDDMKEWMDLIQAEFRCCGIGHMSEEGFRDWQINMYFNCSPSNPSRWRCAVPTSCCNFEPGDRVNLMCGFDMTDKPIKDVKNYIFTRGCLQGFGEWLERHHEWIVVTSLSILIMQFLAVLSSRVMIKRLERHQRRENAQQHQES</sequence>
<organism evidence="7 8">
    <name type="scientific">Potamilus streckersoni</name>
    <dbReference type="NCBI Taxonomy" id="2493646"/>
    <lineage>
        <taxon>Eukaryota</taxon>
        <taxon>Metazoa</taxon>
        <taxon>Spiralia</taxon>
        <taxon>Lophotrochozoa</taxon>
        <taxon>Mollusca</taxon>
        <taxon>Bivalvia</taxon>
        <taxon>Autobranchia</taxon>
        <taxon>Heteroconchia</taxon>
        <taxon>Palaeoheterodonta</taxon>
        <taxon>Unionida</taxon>
        <taxon>Unionoidea</taxon>
        <taxon>Unionidae</taxon>
        <taxon>Ambleminae</taxon>
        <taxon>Lampsilini</taxon>
        <taxon>Potamilus</taxon>
    </lineage>
</organism>
<keyword evidence="2 6" id="KW-0812">Transmembrane</keyword>
<feature type="transmembrane region" description="Helical" evidence="6">
    <location>
        <begin position="549"/>
        <end position="572"/>
    </location>
</feature>
<feature type="compositionally biased region" description="Polar residues" evidence="5">
    <location>
        <begin position="238"/>
        <end position="249"/>
    </location>
</feature>
<evidence type="ECO:0000256" key="4">
    <source>
        <dbReference type="ARBA" id="ARBA00023136"/>
    </source>
</evidence>
<keyword evidence="8" id="KW-1185">Reference proteome</keyword>
<accession>A0AAE0S8T0</accession>
<feature type="transmembrane region" description="Helical" evidence="6">
    <location>
        <begin position="397"/>
        <end position="422"/>
    </location>
</feature>
<dbReference type="InterPro" id="IPR018499">
    <property type="entry name" value="Tetraspanin/Peripherin"/>
</dbReference>
<reference evidence="7" key="2">
    <citation type="journal article" date="2021" name="Genome Biol. Evol.">
        <title>Developing a high-quality reference genome for a parasitic bivalve with doubly uniparental inheritance (Bivalvia: Unionida).</title>
        <authorList>
            <person name="Smith C.H."/>
        </authorList>
    </citation>
    <scope>NUCLEOTIDE SEQUENCE</scope>
    <source>
        <strain evidence="7">CHS0354</strain>
        <tissue evidence="7">Mantle</tissue>
    </source>
</reference>
<dbReference type="GO" id="GO:0005886">
    <property type="term" value="C:plasma membrane"/>
    <property type="evidence" value="ECO:0007669"/>
    <property type="project" value="TreeGrafter"/>
</dbReference>
<dbReference type="EMBL" id="JAEAOA010000285">
    <property type="protein sequence ID" value="KAK3587480.1"/>
    <property type="molecule type" value="Genomic_DNA"/>
</dbReference>
<comment type="caution">
    <text evidence="7">The sequence shown here is derived from an EMBL/GenBank/DDBJ whole genome shotgun (WGS) entry which is preliminary data.</text>
</comment>
<dbReference type="PRINTS" id="PR00259">
    <property type="entry name" value="TMFOUR"/>
</dbReference>